<proteinExistence type="predicted"/>
<dbReference type="PATRIC" id="fig|1637645.4.peg.4178"/>
<accession>A0A0F5YDH7</accession>
<organism evidence="1 2">
    <name type="scientific">Limnoraphis robusta CS-951</name>
    <dbReference type="NCBI Taxonomy" id="1637645"/>
    <lineage>
        <taxon>Bacteria</taxon>
        <taxon>Bacillati</taxon>
        <taxon>Cyanobacteriota</taxon>
        <taxon>Cyanophyceae</taxon>
        <taxon>Oscillatoriophycideae</taxon>
        <taxon>Oscillatoriales</taxon>
        <taxon>Sirenicapillariaceae</taxon>
        <taxon>Limnoraphis</taxon>
    </lineage>
</organism>
<dbReference type="InterPro" id="IPR014945">
    <property type="entry name" value="DUF1816"/>
</dbReference>
<evidence type="ECO:0000313" key="1">
    <source>
        <dbReference type="EMBL" id="KKD36931.1"/>
    </source>
</evidence>
<dbReference type="RefSeq" id="WP_046279787.1">
    <property type="nucleotide sequence ID" value="NZ_LATL02000211.1"/>
</dbReference>
<gene>
    <name evidence="1" type="ORF">WN50_17115</name>
</gene>
<dbReference type="Proteomes" id="UP000033607">
    <property type="component" value="Unassembled WGS sequence"/>
</dbReference>
<reference evidence="1 2" key="1">
    <citation type="submission" date="2015-06" db="EMBL/GenBank/DDBJ databases">
        <title>Draft genome assembly of filamentous brackish cyanobacterium Limnoraphis robusta strain CS-951.</title>
        <authorList>
            <person name="Willis A."/>
            <person name="Parks M."/>
            <person name="Burford M.A."/>
        </authorList>
    </citation>
    <scope>NUCLEOTIDE SEQUENCE [LARGE SCALE GENOMIC DNA]</scope>
    <source>
        <strain evidence="1 2">CS-951</strain>
    </source>
</reference>
<dbReference type="Pfam" id="PF08846">
    <property type="entry name" value="DUF1816"/>
    <property type="match status" value="1"/>
</dbReference>
<dbReference type="EMBL" id="LATL02000211">
    <property type="protein sequence ID" value="KKD36931.1"/>
    <property type="molecule type" value="Genomic_DNA"/>
</dbReference>
<protein>
    <recommendedName>
        <fullName evidence="3">DUF1816 domain-containing protein</fullName>
    </recommendedName>
</protein>
<evidence type="ECO:0000313" key="2">
    <source>
        <dbReference type="Proteomes" id="UP000033607"/>
    </source>
</evidence>
<dbReference type="OrthoDB" id="560125at2"/>
<dbReference type="AlphaFoldDB" id="A0A0F5YDH7"/>
<evidence type="ECO:0008006" key="3">
    <source>
        <dbReference type="Google" id="ProtNLM"/>
    </source>
</evidence>
<name>A0A0F5YDH7_9CYAN</name>
<sequence>MKELLINLLNFFGLAFWVEIITESPNCTYYFGPFLTAKEAHSAEVGYREDIESEGVNTYKVSVRRCKPSRLTVAEDLEKTIYQLIIPAFSPQS</sequence>
<comment type="caution">
    <text evidence="1">The sequence shown here is derived from an EMBL/GenBank/DDBJ whole genome shotgun (WGS) entry which is preliminary data.</text>
</comment>